<sequence length="241" mass="27388">MASVADKESIARYICNCSKYNFGKPHPVSLATWYRHVDEADTETEKQLLRSTRVRQAAPHLTRTVRRRRDIVQAMAKRRLETVEDARHHIGRRKHGQAPNEVRVFLRFSSASNFEMCCREAPPIHLISPDQGNSPFPFNIEYERRARPIVDVEALAELAVLPSMQHNIQFILALKNASLNDPTSKFTSEALEKIRNPPSHCTLPIDNKGTRYSISAYLALENASQTAYNRVCQAARSIFCG</sequence>
<protein>
    <submittedName>
        <fullName evidence="1">Uncharacterized protein</fullName>
    </submittedName>
</protein>
<reference evidence="2" key="2">
    <citation type="submission" date="2015-01" db="EMBL/GenBank/DDBJ databases">
        <title>Evolutionary Origins and Diversification of the Mycorrhizal Mutualists.</title>
        <authorList>
            <consortium name="DOE Joint Genome Institute"/>
            <consortium name="Mycorrhizal Genomics Consortium"/>
            <person name="Kohler A."/>
            <person name="Kuo A."/>
            <person name="Nagy L.G."/>
            <person name="Floudas D."/>
            <person name="Copeland A."/>
            <person name="Barry K.W."/>
            <person name="Cichocki N."/>
            <person name="Veneault-Fourrey C."/>
            <person name="LaButti K."/>
            <person name="Lindquist E.A."/>
            <person name="Lipzen A."/>
            <person name="Lundell T."/>
            <person name="Morin E."/>
            <person name="Murat C."/>
            <person name="Riley R."/>
            <person name="Ohm R."/>
            <person name="Sun H."/>
            <person name="Tunlid A."/>
            <person name="Henrissat B."/>
            <person name="Grigoriev I.V."/>
            <person name="Hibbett D.S."/>
            <person name="Martin F."/>
        </authorList>
    </citation>
    <scope>NUCLEOTIDE SEQUENCE [LARGE SCALE GENOMIC DNA]</scope>
    <source>
        <strain evidence="2">441</strain>
    </source>
</reference>
<dbReference type="STRING" id="765257.A0A0C9YJL3"/>
<name>A0A0C9YJL3_9AGAM</name>
<organism evidence="1 2">
    <name type="scientific">Pisolithus microcarpus 441</name>
    <dbReference type="NCBI Taxonomy" id="765257"/>
    <lineage>
        <taxon>Eukaryota</taxon>
        <taxon>Fungi</taxon>
        <taxon>Dikarya</taxon>
        <taxon>Basidiomycota</taxon>
        <taxon>Agaricomycotina</taxon>
        <taxon>Agaricomycetes</taxon>
        <taxon>Agaricomycetidae</taxon>
        <taxon>Boletales</taxon>
        <taxon>Sclerodermatineae</taxon>
        <taxon>Pisolithaceae</taxon>
        <taxon>Pisolithus</taxon>
    </lineage>
</organism>
<gene>
    <name evidence="1" type="ORF">PISMIDRAFT_124275</name>
</gene>
<dbReference type="EMBL" id="KN834589">
    <property type="protein sequence ID" value="KIK10542.1"/>
    <property type="molecule type" value="Genomic_DNA"/>
</dbReference>
<evidence type="ECO:0000313" key="2">
    <source>
        <dbReference type="Proteomes" id="UP000054018"/>
    </source>
</evidence>
<dbReference type="Proteomes" id="UP000054018">
    <property type="component" value="Unassembled WGS sequence"/>
</dbReference>
<feature type="non-terminal residue" evidence="1">
    <location>
        <position position="1"/>
    </location>
</feature>
<reference evidence="1 2" key="1">
    <citation type="submission" date="2014-04" db="EMBL/GenBank/DDBJ databases">
        <authorList>
            <consortium name="DOE Joint Genome Institute"/>
            <person name="Kuo A."/>
            <person name="Kohler A."/>
            <person name="Costa M.D."/>
            <person name="Nagy L.G."/>
            <person name="Floudas D."/>
            <person name="Copeland A."/>
            <person name="Barry K.W."/>
            <person name="Cichocki N."/>
            <person name="Veneault-Fourrey C."/>
            <person name="LaButti K."/>
            <person name="Lindquist E.A."/>
            <person name="Lipzen A."/>
            <person name="Lundell T."/>
            <person name="Morin E."/>
            <person name="Murat C."/>
            <person name="Sun H."/>
            <person name="Tunlid A."/>
            <person name="Henrissat B."/>
            <person name="Grigoriev I.V."/>
            <person name="Hibbett D.S."/>
            <person name="Martin F."/>
            <person name="Nordberg H.P."/>
            <person name="Cantor M.N."/>
            <person name="Hua S.X."/>
        </authorList>
    </citation>
    <scope>NUCLEOTIDE SEQUENCE [LARGE SCALE GENOMIC DNA]</scope>
    <source>
        <strain evidence="1 2">441</strain>
    </source>
</reference>
<dbReference type="HOGENOM" id="CLU_007337_5_0_1"/>
<dbReference type="AlphaFoldDB" id="A0A0C9YJL3"/>
<dbReference type="OrthoDB" id="3261594at2759"/>
<accession>A0A0C9YJL3</accession>
<proteinExistence type="predicted"/>
<keyword evidence="2" id="KW-1185">Reference proteome</keyword>
<evidence type="ECO:0000313" key="1">
    <source>
        <dbReference type="EMBL" id="KIK10542.1"/>
    </source>
</evidence>